<comment type="subcellular location">
    <subcellularLocation>
        <location evidence="1">Membrane</location>
        <topology evidence="1">Multi-pass membrane protein</topology>
    </subcellularLocation>
</comment>
<evidence type="ECO:0000256" key="1">
    <source>
        <dbReference type="ARBA" id="ARBA00004141"/>
    </source>
</evidence>
<gene>
    <name evidence="9" type="ORF">HZH68_016806</name>
</gene>
<keyword evidence="4 7" id="KW-0472">Membrane</keyword>
<accession>A0A834J039</accession>
<feature type="transmembrane region" description="Helical" evidence="7">
    <location>
        <begin position="504"/>
        <end position="521"/>
    </location>
</feature>
<dbReference type="GO" id="GO:0005783">
    <property type="term" value="C:endoplasmic reticulum"/>
    <property type="evidence" value="ECO:0007669"/>
    <property type="project" value="InterPro"/>
</dbReference>
<protein>
    <recommendedName>
        <fullName evidence="8">PHTF1/2 N-terminal domain-containing protein</fullName>
    </recommendedName>
</protein>
<keyword evidence="3 7" id="KW-1133">Transmembrane helix</keyword>
<evidence type="ECO:0000256" key="7">
    <source>
        <dbReference type="SAM" id="Phobius"/>
    </source>
</evidence>
<evidence type="ECO:0000256" key="4">
    <source>
        <dbReference type="ARBA" id="ARBA00023136"/>
    </source>
</evidence>
<dbReference type="AlphaFoldDB" id="A0A834J039"/>
<keyword evidence="5" id="KW-0325">Glycoprotein</keyword>
<evidence type="ECO:0000256" key="5">
    <source>
        <dbReference type="ARBA" id="ARBA00023180"/>
    </source>
</evidence>
<feature type="transmembrane region" description="Helical" evidence="7">
    <location>
        <begin position="573"/>
        <end position="596"/>
    </location>
</feature>
<dbReference type="PANTHER" id="PTHR12680">
    <property type="entry name" value="PUTATIVE HOMEODOMAIN TRANSCRIPTION FACTOR PHTF"/>
    <property type="match status" value="1"/>
</dbReference>
<dbReference type="PANTHER" id="PTHR12680:SF6">
    <property type="entry name" value="PROTEIN PHTF"/>
    <property type="match status" value="1"/>
</dbReference>
<feature type="transmembrane region" description="Helical" evidence="7">
    <location>
        <begin position="692"/>
        <end position="710"/>
    </location>
</feature>
<evidence type="ECO:0000256" key="6">
    <source>
        <dbReference type="SAM" id="MobiDB-lite"/>
    </source>
</evidence>
<evidence type="ECO:0000256" key="2">
    <source>
        <dbReference type="ARBA" id="ARBA00022692"/>
    </source>
</evidence>
<evidence type="ECO:0000259" key="8">
    <source>
        <dbReference type="Pfam" id="PF12129"/>
    </source>
</evidence>
<feature type="transmembrane region" description="Helical" evidence="7">
    <location>
        <begin position="97"/>
        <end position="118"/>
    </location>
</feature>
<dbReference type="EMBL" id="JACSDZ010000024">
    <property type="protein sequence ID" value="KAF7379858.1"/>
    <property type="molecule type" value="Genomic_DNA"/>
</dbReference>
<dbReference type="GO" id="GO:0016020">
    <property type="term" value="C:membrane"/>
    <property type="evidence" value="ECO:0007669"/>
    <property type="project" value="UniProtKB-SubCell"/>
</dbReference>
<evidence type="ECO:0000313" key="9">
    <source>
        <dbReference type="EMBL" id="KAF7379858.1"/>
    </source>
</evidence>
<keyword evidence="10" id="KW-1185">Reference proteome</keyword>
<name>A0A834J039_VESGE</name>
<feature type="domain" description="PHTF1/2 N-terminal" evidence="8">
    <location>
        <begin position="1"/>
        <end position="155"/>
    </location>
</feature>
<evidence type="ECO:0000313" key="10">
    <source>
        <dbReference type="Proteomes" id="UP000617340"/>
    </source>
</evidence>
<feature type="region of interest" description="Disordered" evidence="6">
    <location>
        <begin position="180"/>
        <end position="206"/>
    </location>
</feature>
<dbReference type="InterPro" id="IPR021980">
    <property type="entry name" value="PHTF1/2_N"/>
</dbReference>
<feature type="transmembrane region" description="Helical" evidence="7">
    <location>
        <begin position="654"/>
        <end position="672"/>
    </location>
</feature>
<reference evidence="9" key="1">
    <citation type="journal article" date="2020" name="G3 (Bethesda)">
        <title>High-Quality Assemblies for Three Invasive Social Wasps from the &lt;i&gt;Vespula&lt;/i&gt; Genus.</title>
        <authorList>
            <person name="Harrop T.W.R."/>
            <person name="Guhlin J."/>
            <person name="McLaughlin G.M."/>
            <person name="Permina E."/>
            <person name="Stockwell P."/>
            <person name="Gilligan J."/>
            <person name="Le Lec M.F."/>
            <person name="Gruber M.A.M."/>
            <person name="Quinn O."/>
            <person name="Lovegrove M."/>
            <person name="Duncan E.J."/>
            <person name="Remnant E.J."/>
            <person name="Van Eeckhoven J."/>
            <person name="Graham B."/>
            <person name="Knapp R.A."/>
            <person name="Langford K.W."/>
            <person name="Kronenberg Z."/>
            <person name="Press M.O."/>
            <person name="Eacker S.M."/>
            <person name="Wilson-Rankin E.E."/>
            <person name="Purcell J."/>
            <person name="Lester P.J."/>
            <person name="Dearden P.K."/>
        </authorList>
    </citation>
    <scope>NUCLEOTIDE SEQUENCE</scope>
    <source>
        <strain evidence="9">Linc-1</strain>
    </source>
</reference>
<evidence type="ECO:0000256" key="3">
    <source>
        <dbReference type="ARBA" id="ARBA00022989"/>
    </source>
</evidence>
<proteinExistence type="predicted"/>
<keyword evidence="2 7" id="KW-0812">Transmembrane</keyword>
<sequence>MSFNDLVHWYQKKIGTYDKQQWEKTVEQRILGGFTNVPMKTAKLKTEFIDVDLVRGSSFPKAKPKHGLSTVACLALQRLLFLPLYKTWWSQQTSIRVFVLFLLLYSLQLINVLLYFAYGDRENEADIVSTSEVFIPSVMMLILCLVHSHIVSTNSGPMEINGYSRQKVIRRSRHGRCRISKSRSRSNLKVHDDSKSSQDTASEKASTISREALTSVRFAKKVMIENSLTLSQSQEFLPHSTCNKEKLNISMNIPSINEDSINCNQPDIPPAENVENPDIVHQDDDGFESLNGNVSSDNDRTVNKFLQQTNRDQIKLCDNKEGNMFQSEASSSQQILLQPKYSAPDPLKKGGNFSDSEGDGCIEMERDESPTISEIREGRRQCESEEEGECEDAATNHLTEATTSATEWMGVTTNSDECSYSSELEESDLHSEANLNYSEFIEHPFSWEFGLPPSILLSSSCASSDRISCTIWTRRDVKKAELSVLDISSAIIARVESMPESMNYFYGGLILSIVLSLVPSIRRITDTLGIDNSGNTTVSIIPDDLKQVNLETYTDILCRLIDIAFGDTILKRIIVLISAFERLALSCLLFFLLAVAERTYKQRLLYAKLFSHLTSSRRARKSDLPHFRLNKVRNIKTWLSVRSYLKRRGPQRSVDVIVSSVFIVTLLLLSFISLELIKDLESLHSQYNVEALFWSFSLGIFILRFMTLGTKVNKKYRNLSVLITEQINLYLQIEQKPHKKEELMVANSVLKLAADLIKELESPFKISGLSANPYLYTITKVVLLSALSGVLSELLGFKLKLHKIKIK</sequence>
<feature type="transmembrane region" description="Helical" evidence="7">
    <location>
        <begin position="133"/>
        <end position="151"/>
    </location>
</feature>
<dbReference type="Proteomes" id="UP000617340">
    <property type="component" value="Unassembled WGS sequence"/>
</dbReference>
<comment type="caution">
    <text evidence="9">The sequence shown here is derived from an EMBL/GenBank/DDBJ whole genome shotgun (WGS) entry which is preliminary data.</text>
</comment>
<organism evidence="9 10">
    <name type="scientific">Vespula germanica</name>
    <name type="common">German yellow jacket</name>
    <name type="synonym">Paravespula germanica</name>
    <dbReference type="NCBI Taxonomy" id="30212"/>
    <lineage>
        <taxon>Eukaryota</taxon>
        <taxon>Metazoa</taxon>
        <taxon>Ecdysozoa</taxon>
        <taxon>Arthropoda</taxon>
        <taxon>Hexapoda</taxon>
        <taxon>Insecta</taxon>
        <taxon>Pterygota</taxon>
        <taxon>Neoptera</taxon>
        <taxon>Endopterygota</taxon>
        <taxon>Hymenoptera</taxon>
        <taxon>Apocrita</taxon>
        <taxon>Aculeata</taxon>
        <taxon>Vespoidea</taxon>
        <taxon>Vespidae</taxon>
        <taxon>Vespinae</taxon>
        <taxon>Vespula</taxon>
    </lineage>
</organism>
<feature type="compositionally biased region" description="Polar residues" evidence="6">
    <location>
        <begin position="197"/>
        <end position="206"/>
    </location>
</feature>
<dbReference type="Pfam" id="PF12129">
    <property type="entry name" value="PHTF1-2_N"/>
    <property type="match status" value="1"/>
</dbReference>
<dbReference type="InterPro" id="IPR039775">
    <property type="entry name" value="PHTF1/2"/>
</dbReference>